<name>A0A934KGK8_9BACT</name>
<feature type="domain" description="UPF0033" evidence="1">
    <location>
        <begin position="22"/>
        <end position="77"/>
    </location>
</feature>
<accession>A0A934KGK8</accession>
<gene>
    <name evidence="2" type="ORF">JF887_06675</name>
</gene>
<evidence type="ECO:0000313" key="2">
    <source>
        <dbReference type="EMBL" id="MBJ7609101.1"/>
    </source>
</evidence>
<sequence length="80" mass="8603">MPRPEAAAVCYGGHLDCGSGLLIAIKRAMSGIEVGQALEILSLEPSVGHDLPAWCRLTSHELLDVEQSGEQSSYIVRRGR</sequence>
<reference evidence="2 3" key="1">
    <citation type="submission" date="2020-10" db="EMBL/GenBank/DDBJ databases">
        <title>Ca. Dormibacterota MAGs.</title>
        <authorList>
            <person name="Montgomery K."/>
        </authorList>
    </citation>
    <scope>NUCLEOTIDE SEQUENCE [LARGE SCALE GENOMIC DNA]</scope>
    <source>
        <strain evidence="2">Mitchell_Peninsula_5</strain>
    </source>
</reference>
<dbReference type="CDD" id="cd00291">
    <property type="entry name" value="SirA_YedF_YeeD"/>
    <property type="match status" value="1"/>
</dbReference>
<dbReference type="AlphaFoldDB" id="A0A934KGK8"/>
<protein>
    <submittedName>
        <fullName evidence="2">Sulfurtransferase TusA family protein</fullName>
    </submittedName>
</protein>
<dbReference type="Proteomes" id="UP000614410">
    <property type="component" value="Unassembled WGS sequence"/>
</dbReference>
<dbReference type="InterPro" id="IPR036868">
    <property type="entry name" value="TusA-like_sf"/>
</dbReference>
<dbReference type="Gene3D" id="3.30.110.40">
    <property type="entry name" value="TusA-like domain"/>
    <property type="match status" value="1"/>
</dbReference>
<evidence type="ECO:0000259" key="1">
    <source>
        <dbReference type="Pfam" id="PF01206"/>
    </source>
</evidence>
<dbReference type="InterPro" id="IPR001455">
    <property type="entry name" value="TusA-like"/>
</dbReference>
<comment type="caution">
    <text evidence="2">The sequence shown here is derived from an EMBL/GenBank/DDBJ whole genome shotgun (WGS) entry which is preliminary data.</text>
</comment>
<evidence type="ECO:0000313" key="3">
    <source>
        <dbReference type="Proteomes" id="UP000614410"/>
    </source>
</evidence>
<dbReference type="EMBL" id="JAEKNN010000029">
    <property type="protein sequence ID" value="MBJ7609101.1"/>
    <property type="molecule type" value="Genomic_DNA"/>
</dbReference>
<proteinExistence type="predicted"/>
<organism evidence="2 3">
    <name type="scientific">Candidatus Amunia macphersoniae</name>
    <dbReference type="NCBI Taxonomy" id="3127014"/>
    <lineage>
        <taxon>Bacteria</taxon>
        <taxon>Bacillati</taxon>
        <taxon>Candidatus Dormiibacterota</taxon>
        <taxon>Candidatus Dormibacteria</taxon>
        <taxon>Candidatus Aeolococcales</taxon>
        <taxon>Candidatus Aeolococcaceae</taxon>
        <taxon>Candidatus Amunia</taxon>
    </lineage>
</organism>
<dbReference type="Pfam" id="PF01206">
    <property type="entry name" value="TusA"/>
    <property type="match status" value="1"/>
</dbReference>
<dbReference type="SUPFAM" id="SSF64307">
    <property type="entry name" value="SirA-like"/>
    <property type="match status" value="1"/>
</dbReference>